<feature type="chain" id="PRO_5043922316" evidence="7">
    <location>
        <begin position="18"/>
        <end position="479"/>
    </location>
</feature>
<dbReference type="AlphaFoldDB" id="A0AAV7YGK3"/>
<feature type="domain" description="GOST seven transmembrane" evidence="8">
    <location>
        <begin position="152"/>
        <end position="365"/>
    </location>
</feature>
<name>A0AAV7YGK3_9EUKA</name>
<feature type="transmembrane region" description="Helical" evidence="6">
    <location>
        <begin position="337"/>
        <end position="359"/>
    </location>
</feature>
<evidence type="ECO:0000256" key="2">
    <source>
        <dbReference type="ARBA" id="ARBA00022692"/>
    </source>
</evidence>
<evidence type="ECO:0000259" key="8">
    <source>
        <dbReference type="Pfam" id="PF06814"/>
    </source>
</evidence>
<dbReference type="GO" id="GO:0005794">
    <property type="term" value="C:Golgi apparatus"/>
    <property type="evidence" value="ECO:0007669"/>
    <property type="project" value="TreeGrafter"/>
</dbReference>
<dbReference type="PANTHER" id="PTHR21229">
    <property type="entry name" value="LUNG SEVEN TRANSMEMBRANE RECEPTOR"/>
    <property type="match status" value="1"/>
</dbReference>
<feature type="transmembrane region" description="Helical" evidence="6">
    <location>
        <begin position="251"/>
        <end position="269"/>
    </location>
</feature>
<feature type="transmembrane region" description="Helical" evidence="6">
    <location>
        <begin position="184"/>
        <end position="204"/>
    </location>
</feature>
<evidence type="ECO:0000256" key="6">
    <source>
        <dbReference type="SAM" id="Phobius"/>
    </source>
</evidence>
<evidence type="ECO:0000256" key="7">
    <source>
        <dbReference type="SAM" id="SignalP"/>
    </source>
</evidence>
<keyword evidence="9" id="KW-0675">Receptor</keyword>
<feature type="transmembrane region" description="Helical" evidence="6">
    <location>
        <begin position="365"/>
        <end position="386"/>
    </location>
</feature>
<evidence type="ECO:0000256" key="1">
    <source>
        <dbReference type="ARBA" id="ARBA00004141"/>
    </source>
</evidence>
<keyword evidence="5 6" id="KW-0472">Membrane</keyword>
<dbReference type="GO" id="GO:0016020">
    <property type="term" value="C:membrane"/>
    <property type="evidence" value="ECO:0007669"/>
    <property type="project" value="UniProtKB-SubCell"/>
</dbReference>
<feature type="transmembrane region" description="Helical" evidence="6">
    <location>
        <begin position="151"/>
        <end position="172"/>
    </location>
</feature>
<dbReference type="InterPro" id="IPR009637">
    <property type="entry name" value="GPR107/GPR108-like"/>
</dbReference>
<feature type="signal peptide" evidence="7">
    <location>
        <begin position="1"/>
        <end position="17"/>
    </location>
</feature>
<evidence type="ECO:0000313" key="10">
    <source>
        <dbReference type="Proteomes" id="UP001146793"/>
    </source>
</evidence>
<dbReference type="InterPro" id="IPR053937">
    <property type="entry name" value="GOST_TM"/>
</dbReference>
<organism evidence="9 10">
    <name type="scientific">Anaeramoeba flamelloides</name>
    <dbReference type="NCBI Taxonomy" id="1746091"/>
    <lineage>
        <taxon>Eukaryota</taxon>
        <taxon>Metamonada</taxon>
        <taxon>Anaeramoebidae</taxon>
        <taxon>Anaeramoeba</taxon>
    </lineage>
</organism>
<reference evidence="9" key="1">
    <citation type="submission" date="2022-08" db="EMBL/GenBank/DDBJ databases">
        <title>Novel sulphate-reducing endosymbionts in the free-living metamonad Anaeramoeba.</title>
        <authorList>
            <person name="Jerlstrom-Hultqvist J."/>
            <person name="Cepicka I."/>
            <person name="Gallot-Lavallee L."/>
            <person name="Salas-Leiva D."/>
            <person name="Curtis B.A."/>
            <person name="Zahonova K."/>
            <person name="Pipaliya S."/>
            <person name="Dacks J."/>
            <person name="Roger A.J."/>
        </authorList>
    </citation>
    <scope>NUCLEOTIDE SEQUENCE</scope>
    <source>
        <strain evidence="9">Busselton2</strain>
    </source>
</reference>
<evidence type="ECO:0000256" key="4">
    <source>
        <dbReference type="ARBA" id="ARBA00022989"/>
    </source>
</evidence>
<evidence type="ECO:0000313" key="9">
    <source>
        <dbReference type="EMBL" id="KAJ3428045.1"/>
    </source>
</evidence>
<evidence type="ECO:0000256" key="5">
    <source>
        <dbReference type="ARBA" id="ARBA00023136"/>
    </source>
</evidence>
<gene>
    <name evidence="9" type="ORF">M0812_25677</name>
</gene>
<dbReference type="Pfam" id="PF06814">
    <property type="entry name" value="GOST_TM"/>
    <property type="match status" value="1"/>
</dbReference>
<keyword evidence="4 6" id="KW-1133">Transmembrane helix</keyword>
<proteinExistence type="predicted"/>
<keyword evidence="3 7" id="KW-0732">Signal</keyword>
<sequence length="479" mass="55655">MKLAFFIILLICGSTQGLVRKNSFSSEDLVVQFAEYGFYKGGTLDLTISVSSSNSDVFYFFMSKDSNPKSFFGDGLTKFCEQMSSHITTPTFKRFEDSKIEVHQTILEDIDYYFYVVNCEKQGMTVDYKASMEFVNPKGEQLSAGLVPIPILKFFFLVFWILVAISWISNWIKVRDGKIWLHKLLTFVLFFTLTFVICDYINWIQLSKHGNISDQFQIVMDVFSICVTFVSMLTILLIAKGWSITVKWVPASQIIFLILFSILLTALIQVRKGLQNPTSSFFVLVTIIIFLLIFMRLVLKSTSQNIKTLENKLTIIRRYDFQVENSPVWKKYQMFRFFLLTIRLVILLLIVDQITKIFLSSRYQWVGFLFDSLNQFLLCCFLAYTFKLRTINRQEHENWHAFLNQIKEVDLQQQRQSLIDANVSGVEYMSYSDIALDKIPNLDDLEKQLIPVIIQNPPKNGQVQSHLAYQTDLKSLQSN</sequence>
<dbReference type="Proteomes" id="UP001146793">
    <property type="component" value="Unassembled WGS sequence"/>
</dbReference>
<feature type="transmembrane region" description="Helical" evidence="6">
    <location>
        <begin position="216"/>
        <end position="239"/>
    </location>
</feature>
<dbReference type="EMBL" id="JANTQA010000060">
    <property type="protein sequence ID" value="KAJ3428045.1"/>
    <property type="molecule type" value="Genomic_DNA"/>
</dbReference>
<comment type="caution">
    <text evidence="9">The sequence shown here is derived from an EMBL/GenBank/DDBJ whole genome shotgun (WGS) entry which is preliminary data.</text>
</comment>
<feature type="transmembrane region" description="Helical" evidence="6">
    <location>
        <begin position="281"/>
        <end position="299"/>
    </location>
</feature>
<comment type="subcellular location">
    <subcellularLocation>
        <location evidence="1">Membrane</location>
        <topology evidence="1">Multi-pass membrane protein</topology>
    </subcellularLocation>
</comment>
<keyword evidence="2 6" id="KW-0812">Transmembrane</keyword>
<accession>A0AAV7YGK3</accession>
<protein>
    <submittedName>
        <fullName evidence="9">Lung seven transmembrane receptor</fullName>
    </submittedName>
</protein>
<evidence type="ECO:0000256" key="3">
    <source>
        <dbReference type="ARBA" id="ARBA00022729"/>
    </source>
</evidence>